<dbReference type="EC" id="3.-.-.-" evidence="2"/>
<dbReference type="InterPro" id="IPR001466">
    <property type="entry name" value="Beta-lactam-related"/>
</dbReference>
<keyword evidence="3" id="KW-1185">Reference proteome</keyword>
<dbReference type="Proteomes" id="UP001597349">
    <property type="component" value="Unassembled WGS sequence"/>
</dbReference>
<dbReference type="Pfam" id="PF00144">
    <property type="entry name" value="Beta-lactamase"/>
    <property type="match status" value="1"/>
</dbReference>
<dbReference type="EMBL" id="JBHUGY010000075">
    <property type="protein sequence ID" value="MFD2058442.1"/>
    <property type="molecule type" value="Genomic_DNA"/>
</dbReference>
<gene>
    <name evidence="2" type="ORF">ACFSQT_36765</name>
</gene>
<evidence type="ECO:0000313" key="3">
    <source>
        <dbReference type="Proteomes" id="UP001597349"/>
    </source>
</evidence>
<keyword evidence="2" id="KW-0378">Hydrolase</keyword>
<dbReference type="RefSeq" id="WP_379026925.1">
    <property type="nucleotide sequence ID" value="NZ_JBHUGY010000075.1"/>
</dbReference>
<accession>A0ABW4WSH5</accession>
<dbReference type="PANTHER" id="PTHR43283">
    <property type="entry name" value="BETA-LACTAMASE-RELATED"/>
    <property type="match status" value="1"/>
</dbReference>
<dbReference type="GO" id="GO:0016787">
    <property type="term" value="F:hydrolase activity"/>
    <property type="evidence" value="ECO:0007669"/>
    <property type="project" value="UniProtKB-KW"/>
</dbReference>
<dbReference type="InterPro" id="IPR050789">
    <property type="entry name" value="Diverse_Enzym_Activities"/>
</dbReference>
<evidence type="ECO:0000313" key="2">
    <source>
        <dbReference type="EMBL" id="MFD2058442.1"/>
    </source>
</evidence>
<reference evidence="3" key="1">
    <citation type="journal article" date="2019" name="Int. J. Syst. Evol. Microbiol.">
        <title>The Global Catalogue of Microorganisms (GCM) 10K type strain sequencing project: providing services to taxonomists for standard genome sequencing and annotation.</title>
        <authorList>
            <consortium name="The Broad Institute Genomics Platform"/>
            <consortium name="The Broad Institute Genome Sequencing Center for Infectious Disease"/>
            <person name="Wu L."/>
            <person name="Ma J."/>
        </authorList>
    </citation>
    <scope>NUCLEOTIDE SEQUENCE [LARGE SCALE GENOMIC DNA]</scope>
    <source>
        <strain evidence="3">CGMCC 1.16226</strain>
    </source>
</reference>
<organism evidence="2 3">
    <name type="scientific">Mesorhizobium calcicola</name>
    <dbReference type="NCBI Taxonomy" id="1300310"/>
    <lineage>
        <taxon>Bacteria</taxon>
        <taxon>Pseudomonadati</taxon>
        <taxon>Pseudomonadota</taxon>
        <taxon>Alphaproteobacteria</taxon>
        <taxon>Hyphomicrobiales</taxon>
        <taxon>Phyllobacteriaceae</taxon>
        <taxon>Mesorhizobium</taxon>
    </lineage>
</organism>
<evidence type="ECO:0000259" key="1">
    <source>
        <dbReference type="Pfam" id="PF00144"/>
    </source>
</evidence>
<name>A0ABW4WSH5_9HYPH</name>
<comment type="caution">
    <text evidence="2">The sequence shown here is derived from an EMBL/GenBank/DDBJ whole genome shotgun (WGS) entry which is preliminary data.</text>
</comment>
<feature type="domain" description="Beta-lactamase-related" evidence="1">
    <location>
        <begin position="111"/>
        <end position="381"/>
    </location>
</feature>
<proteinExistence type="predicted"/>
<protein>
    <submittedName>
        <fullName evidence="2">Serine hydrolase domain-containing protein</fullName>
        <ecNumber evidence="2">3.-.-.-</ecNumber>
    </submittedName>
</protein>
<dbReference type="InterPro" id="IPR012338">
    <property type="entry name" value="Beta-lactam/transpept-like"/>
</dbReference>
<sequence>MGMLEFYGQQYLDGHASDPRDLGWMRGAPPPADKRITFESDCFRAFPQIRWSLSHMRELTTTVNVWRGSDAPSNLERFDRSSEIEALAFTDENGRSLGFEGALFDTYADGIVVFHRGRIVYERYFGALEPHLPHACHSVTKTYAGTLAAAFVHEGVLDDRKEISYYLPEMRGTAWEDATLRHVMDMQTGLAHTETYADEKSDVWAYSRACSFRPRLAGYDGPTTICDYLQTVRKEGTHGQRFDYLTVNTEVIAWVMSRVTGLSFAQLLHERLWVPLGCEHDAYVLVDSAGMSVAGAGLCTSLRDMARFGELIRCEGSCNGKQLIPASAVQDVHNGDHGYSYRSQWWVTHDEFGAFEARGIHGQRLYIAPEAEMVVARFASHPLASAEAGDIITTPQLLALGRMLRG</sequence>
<dbReference type="PANTHER" id="PTHR43283:SF7">
    <property type="entry name" value="BETA-LACTAMASE-RELATED DOMAIN-CONTAINING PROTEIN"/>
    <property type="match status" value="1"/>
</dbReference>
<dbReference type="Gene3D" id="3.40.710.10">
    <property type="entry name" value="DD-peptidase/beta-lactamase superfamily"/>
    <property type="match status" value="1"/>
</dbReference>
<dbReference type="SUPFAM" id="SSF56601">
    <property type="entry name" value="beta-lactamase/transpeptidase-like"/>
    <property type="match status" value="1"/>
</dbReference>